<proteinExistence type="predicted"/>
<name>A0A0E9TJX5_ANGAN</name>
<feature type="compositionally biased region" description="Polar residues" evidence="1">
    <location>
        <begin position="7"/>
        <end position="20"/>
    </location>
</feature>
<protein>
    <submittedName>
        <fullName evidence="2">Uncharacterized protein</fullName>
    </submittedName>
</protein>
<sequence>MVLASIGNRSTADSNRRVNTASYTEPQCSVSFRAAGFHYCGAVKCLAVWEDGR</sequence>
<evidence type="ECO:0000313" key="2">
    <source>
        <dbReference type="EMBL" id="JAH53747.1"/>
    </source>
</evidence>
<dbReference type="EMBL" id="GBXM01054830">
    <property type="protein sequence ID" value="JAH53747.1"/>
    <property type="molecule type" value="Transcribed_RNA"/>
</dbReference>
<organism evidence="2">
    <name type="scientific">Anguilla anguilla</name>
    <name type="common">European freshwater eel</name>
    <name type="synonym">Muraena anguilla</name>
    <dbReference type="NCBI Taxonomy" id="7936"/>
    <lineage>
        <taxon>Eukaryota</taxon>
        <taxon>Metazoa</taxon>
        <taxon>Chordata</taxon>
        <taxon>Craniata</taxon>
        <taxon>Vertebrata</taxon>
        <taxon>Euteleostomi</taxon>
        <taxon>Actinopterygii</taxon>
        <taxon>Neopterygii</taxon>
        <taxon>Teleostei</taxon>
        <taxon>Anguilliformes</taxon>
        <taxon>Anguillidae</taxon>
        <taxon>Anguilla</taxon>
    </lineage>
</organism>
<accession>A0A0E9TJX5</accession>
<feature type="region of interest" description="Disordered" evidence="1">
    <location>
        <begin position="1"/>
        <end position="20"/>
    </location>
</feature>
<reference evidence="2" key="2">
    <citation type="journal article" date="2015" name="Fish Shellfish Immunol.">
        <title>Early steps in the European eel (Anguilla anguilla)-Vibrio vulnificus interaction in the gills: Role of the RtxA13 toxin.</title>
        <authorList>
            <person name="Callol A."/>
            <person name="Pajuelo D."/>
            <person name="Ebbesson L."/>
            <person name="Teles M."/>
            <person name="MacKenzie S."/>
            <person name="Amaro C."/>
        </authorList>
    </citation>
    <scope>NUCLEOTIDE SEQUENCE</scope>
</reference>
<dbReference type="AlphaFoldDB" id="A0A0E9TJX5"/>
<reference evidence="2" key="1">
    <citation type="submission" date="2014-11" db="EMBL/GenBank/DDBJ databases">
        <authorList>
            <person name="Amaro Gonzalez C."/>
        </authorList>
    </citation>
    <scope>NUCLEOTIDE SEQUENCE</scope>
</reference>
<evidence type="ECO:0000256" key="1">
    <source>
        <dbReference type="SAM" id="MobiDB-lite"/>
    </source>
</evidence>